<dbReference type="InterPro" id="IPR003797">
    <property type="entry name" value="DegV"/>
</dbReference>
<proteinExistence type="predicted"/>
<dbReference type="SUPFAM" id="SSF82549">
    <property type="entry name" value="DAK1/DegV-like"/>
    <property type="match status" value="1"/>
</dbReference>
<protein>
    <submittedName>
        <fullName evidence="2">Fatty acid-binding protein DegV</fullName>
    </submittedName>
</protein>
<keyword evidence="3" id="KW-1185">Reference proteome</keyword>
<dbReference type="InterPro" id="IPR050270">
    <property type="entry name" value="DegV_domain_contain"/>
</dbReference>
<evidence type="ECO:0000256" key="1">
    <source>
        <dbReference type="ARBA" id="ARBA00023121"/>
    </source>
</evidence>
<gene>
    <name evidence="2" type="ORF">A4H02_09445</name>
</gene>
<evidence type="ECO:0000313" key="3">
    <source>
        <dbReference type="Proteomes" id="UP000094570"/>
    </source>
</evidence>
<name>A0A1E3G084_9BACT</name>
<dbReference type="STRING" id="1008305.A4H02_09445"/>
<dbReference type="GO" id="GO:0008289">
    <property type="term" value="F:lipid binding"/>
    <property type="evidence" value="ECO:0007669"/>
    <property type="project" value="UniProtKB-KW"/>
</dbReference>
<dbReference type="PROSITE" id="PS51482">
    <property type="entry name" value="DEGV"/>
    <property type="match status" value="1"/>
</dbReference>
<dbReference type="EMBL" id="LWAF01000026">
    <property type="protein sequence ID" value="ODN29674.1"/>
    <property type="molecule type" value="Genomic_DNA"/>
</dbReference>
<keyword evidence="1" id="KW-0446">Lipid-binding</keyword>
<dbReference type="PANTHER" id="PTHR33434:SF2">
    <property type="entry name" value="FATTY ACID-BINDING PROTEIN TM_1468"/>
    <property type="match status" value="1"/>
</dbReference>
<dbReference type="OrthoDB" id="9781230at2"/>
<dbReference type="Gene3D" id="3.40.50.10170">
    <property type="match status" value="1"/>
</dbReference>
<dbReference type="InterPro" id="IPR043168">
    <property type="entry name" value="DegV_C"/>
</dbReference>
<organism evidence="2 3">
    <name type="scientific">Fervidobacterium thailandense</name>
    <dbReference type="NCBI Taxonomy" id="1008305"/>
    <lineage>
        <taxon>Bacteria</taxon>
        <taxon>Thermotogati</taxon>
        <taxon>Thermotogota</taxon>
        <taxon>Thermotogae</taxon>
        <taxon>Thermotogales</taxon>
        <taxon>Fervidobacteriaceae</taxon>
        <taxon>Fervidobacterium</taxon>
    </lineage>
</organism>
<comment type="caution">
    <text evidence="2">The sequence shown here is derived from an EMBL/GenBank/DDBJ whole genome shotgun (WGS) entry which is preliminary data.</text>
</comment>
<dbReference type="RefSeq" id="WP_069293930.1">
    <property type="nucleotide sequence ID" value="NZ_CP140110.1"/>
</dbReference>
<reference evidence="3" key="1">
    <citation type="submission" date="2016-04" db="EMBL/GenBank/DDBJ databases">
        <title>The genome sequence project of a novel Fervidobacterium isolate from a hot spring in Thailand.</title>
        <authorList>
            <person name="Gonzalez J.M."/>
            <person name="Cuecas A."/>
            <person name="Kanoksilapatham W."/>
        </authorList>
    </citation>
    <scope>NUCLEOTIDE SEQUENCE [LARGE SCALE GENOMIC DNA]</scope>
    <source>
        <strain evidence="3">FC2004</strain>
    </source>
</reference>
<dbReference type="Gene3D" id="3.30.1180.10">
    <property type="match status" value="1"/>
</dbReference>
<sequence length="278" mass="31129">MVTFVTDSGYDFPKLKLPFELKILPLRVYVGEKEYHDKLNIQATDVYKFQREGSLPTTSLPSPESIERILREASQNSDRVYVLTISAKLSNTHDVVKSMVSEMKLDNVKVLDTKSACIKQGYIVWRAMLHYQKYGELSQEDIDNFNKEVLLLFLVPTLEYLQKGGRIGKAKALIGRLLSIKPILTVDEQGEVSSVATCRTIDAGVKMMYELAQKFLREKSLLDNFVTVGAYTVPSMKLPVDNLAKKFGRRFIDSTTIGSAIAAHVGPEAFAIVVGRGE</sequence>
<dbReference type="PANTHER" id="PTHR33434">
    <property type="entry name" value="DEGV DOMAIN-CONTAINING PROTEIN DR_1986-RELATED"/>
    <property type="match status" value="1"/>
</dbReference>
<dbReference type="Proteomes" id="UP000094570">
    <property type="component" value="Unassembled WGS sequence"/>
</dbReference>
<dbReference type="NCBIfam" id="TIGR00762">
    <property type="entry name" value="DegV"/>
    <property type="match status" value="1"/>
</dbReference>
<evidence type="ECO:0000313" key="2">
    <source>
        <dbReference type="EMBL" id="ODN29674.1"/>
    </source>
</evidence>
<accession>A0A1E3G084</accession>
<dbReference type="Pfam" id="PF02645">
    <property type="entry name" value="DegV"/>
    <property type="match status" value="1"/>
</dbReference>
<dbReference type="AlphaFoldDB" id="A0A1E3G084"/>